<evidence type="ECO:0000313" key="5">
    <source>
        <dbReference type="Proteomes" id="UP000777438"/>
    </source>
</evidence>
<gene>
    <name evidence="4" type="ORF">B0T10DRAFT_495816</name>
</gene>
<organism evidence="4 5">
    <name type="scientific">Thelonectria olida</name>
    <dbReference type="NCBI Taxonomy" id="1576542"/>
    <lineage>
        <taxon>Eukaryota</taxon>
        <taxon>Fungi</taxon>
        <taxon>Dikarya</taxon>
        <taxon>Ascomycota</taxon>
        <taxon>Pezizomycotina</taxon>
        <taxon>Sordariomycetes</taxon>
        <taxon>Hypocreomycetidae</taxon>
        <taxon>Hypocreales</taxon>
        <taxon>Nectriaceae</taxon>
        <taxon>Thelonectria</taxon>
    </lineage>
</organism>
<feature type="signal peptide" evidence="3">
    <location>
        <begin position="1"/>
        <end position="16"/>
    </location>
</feature>
<reference evidence="4 5" key="1">
    <citation type="journal article" date="2021" name="Nat. Commun.">
        <title>Genetic determinants of endophytism in the Arabidopsis root mycobiome.</title>
        <authorList>
            <person name="Mesny F."/>
            <person name="Miyauchi S."/>
            <person name="Thiergart T."/>
            <person name="Pickel B."/>
            <person name="Atanasova L."/>
            <person name="Karlsson M."/>
            <person name="Huettel B."/>
            <person name="Barry K.W."/>
            <person name="Haridas S."/>
            <person name="Chen C."/>
            <person name="Bauer D."/>
            <person name="Andreopoulos W."/>
            <person name="Pangilinan J."/>
            <person name="LaButti K."/>
            <person name="Riley R."/>
            <person name="Lipzen A."/>
            <person name="Clum A."/>
            <person name="Drula E."/>
            <person name="Henrissat B."/>
            <person name="Kohler A."/>
            <person name="Grigoriev I.V."/>
            <person name="Martin F.M."/>
            <person name="Hacquard S."/>
        </authorList>
    </citation>
    <scope>NUCLEOTIDE SEQUENCE [LARGE SCALE GENOMIC DNA]</scope>
    <source>
        <strain evidence="4 5">MPI-CAGE-CH-0241</strain>
    </source>
</reference>
<evidence type="ECO:0000256" key="3">
    <source>
        <dbReference type="SAM" id="SignalP"/>
    </source>
</evidence>
<dbReference type="EMBL" id="JAGPYM010000027">
    <property type="protein sequence ID" value="KAH6880083.1"/>
    <property type="molecule type" value="Genomic_DNA"/>
</dbReference>
<evidence type="ECO:0000256" key="2">
    <source>
        <dbReference type="SAM" id="Phobius"/>
    </source>
</evidence>
<evidence type="ECO:0000313" key="4">
    <source>
        <dbReference type="EMBL" id="KAH6880083.1"/>
    </source>
</evidence>
<keyword evidence="5" id="KW-1185">Reference proteome</keyword>
<accession>A0A9P8VYD9</accession>
<proteinExistence type="predicted"/>
<sequence length="266" mass="28138">MRFSLLLLSGTAAVLASSADEPHFDCLVKNSNDLAEFADCGHQGSLAKCLQNLHSLAQDDLKACYIDAGCSPAEAYSESKDTLRRCQDLAQTGELKKRFKAAPLPTLVARADASSTAQDTQTGGVMTGTRCFTTGKKSTSSCDITTSGKHVKTNTCVPTTVTTSTCAPSLLCTVNSSNQDICMDLKPMDVGGIIVTLVFAGALVIGAAALTWACCKDRKQQKHLKAKAEAVALKRAATKKQNAAQRQPLIRNPSGGANPFQDQPRI</sequence>
<evidence type="ECO:0000256" key="1">
    <source>
        <dbReference type="SAM" id="MobiDB-lite"/>
    </source>
</evidence>
<keyword evidence="2" id="KW-0472">Membrane</keyword>
<keyword evidence="3" id="KW-0732">Signal</keyword>
<keyword evidence="2" id="KW-1133">Transmembrane helix</keyword>
<feature type="chain" id="PRO_5040131467" evidence="3">
    <location>
        <begin position="17"/>
        <end position="266"/>
    </location>
</feature>
<dbReference type="Proteomes" id="UP000777438">
    <property type="component" value="Unassembled WGS sequence"/>
</dbReference>
<feature type="region of interest" description="Disordered" evidence="1">
    <location>
        <begin position="236"/>
        <end position="266"/>
    </location>
</feature>
<comment type="caution">
    <text evidence="4">The sequence shown here is derived from an EMBL/GenBank/DDBJ whole genome shotgun (WGS) entry which is preliminary data.</text>
</comment>
<name>A0A9P8VYD9_9HYPO</name>
<dbReference type="OrthoDB" id="3630276at2759"/>
<dbReference type="AlphaFoldDB" id="A0A9P8VYD9"/>
<feature type="transmembrane region" description="Helical" evidence="2">
    <location>
        <begin position="190"/>
        <end position="215"/>
    </location>
</feature>
<keyword evidence="2" id="KW-0812">Transmembrane</keyword>
<protein>
    <submittedName>
        <fullName evidence="4">Uncharacterized protein</fullName>
    </submittedName>
</protein>